<keyword evidence="2" id="KW-0808">Transferase</keyword>
<dbReference type="InterPro" id="IPR003151">
    <property type="entry name" value="PIK-rel_kinase_FAT"/>
</dbReference>
<dbReference type="PANTHER" id="PTHR37079:SF4">
    <property type="entry name" value="SERINE_THREONINE-PROTEIN KINASE ATM"/>
    <property type="match status" value="1"/>
</dbReference>
<dbReference type="Proteomes" id="UP001164929">
    <property type="component" value="Chromosome 15"/>
</dbReference>
<dbReference type="AlphaFoldDB" id="A0AAD6LP35"/>
<organism evidence="2 3">
    <name type="scientific">Populus alba x Populus x berolinensis</name>
    <dbReference type="NCBI Taxonomy" id="444605"/>
    <lineage>
        <taxon>Eukaryota</taxon>
        <taxon>Viridiplantae</taxon>
        <taxon>Streptophyta</taxon>
        <taxon>Embryophyta</taxon>
        <taxon>Tracheophyta</taxon>
        <taxon>Spermatophyta</taxon>
        <taxon>Magnoliopsida</taxon>
        <taxon>eudicotyledons</taxon>
        <taxon>Gunneridae</taxon>
        <taxon>Pentapetalae</taxon>
        <taxon>rosids</taxon>
        <taxon>fabids</taxon>
        <taxon>Malpighiales</taxon>
        <taxon>Salicaceae</taxon>
        <taxon>Saliceae</taxon>
        <taxon>Populus</taxon>
    </lineage>
</organism>
<evidence type="ECO:0000313" key="2">
    <source>
        <dbReference type="EMBL" id="KAJ6970501.1"/>
    </source>
</evidence>
<reference evidence="2" key="1">
    <citation type="journal article" date="2023" name="Mol. Ecol. Resour.">
        <title>Chromosome-level genome assembly of a triploid poplar Populus alba 'Berolinensis'.</title>
        <authorList>
            <person name="Chen S."/>
            <person name="Yu Y."/>
            <person name="Wang X."/>
            <person name="Wang S."/>
            <person name="Zhang T."/>
            <person name="Zhou Y."/>
            <person name="He R."/>
            <person name="Meng N."/>
            <person name="Wang Y."/>
            <person name="Liu W."/>
            <person name="Liu Z."/>
            <person name="Liu J."/>
            <person name="Guo Q."/>
            <person name="Huang H."/>
            <person name="Sederoff R.R."/>
            <person name="Wang G."/>
            <person name="Qu G."/>
            <person name="Chen S."/>
        </authorList>
    </citation>
    <scope>NUCLEOTIDE SEQUENCE</scope>
    <source>
        <strain evidence="2">SC-2020</strain>
    </source>
</reference>
<feature type="domain" description="PIK-related kinase FAT" evidence="1">
    <location>
        <begin position="604"/>
        <end position="924"/>
    </location>
</feature>
<dbReference type="GO" id="GO:0004674">
    <property type="term" value="F:protein serine/threonine kinase activity"/>
    <property type="evidence" value="ECO:0007669"/>
    <property type="project" value="InterPro"/>
</dbReference>
<protein>
    <submittedName>
        <fullName evidence="2">Serine/threonine-protein kinase ATM</fullName>
    </submittedName>
</protein>
<dbReference type="Pfam" id="PF02259">
    <property type="entry name" value="FAT"/>
    <property type="match status" value="1"/>
</dbReference>
<dbReference type="InterPro" id="IPR038980">
    <property type="entry name" value="ATM_plant"/>
</dbReference>
<dbReference type="EMBL" id="JAQIZT010000015">
    <property type="protein sequence ID" value="KAJ6970501.1"/>
    <property type="molecule type" value="Genomic_DNA"/>
</dbReference>
<keyword evidence="3" id="KW-1185">Reference proteome</keyword>
<proteinExistence type="predicted"/>
<comment type="caution">
    <text evidence="2">The sequence shown here is derived from an EMBL/GenBank/DDBJ whole genome shotgun (WGS) entry which is preliminary data.</text>
</comment>
<keyword evidence="2" id="KW-0418">Kinase</keyword>
<dbReference type="PANTHER" id="PTHR37079">
    <property type="entry name" value="SERINE/THREONINE-PROTEIN KINASE ATM"/>
    <property type="match status" value="1"/>
</dbReference>
<name>A0AAD6LP35_9ROSI</name>
<dbReference type="GO" id="GO:0006974">
    <property type="term" value="P:DNA damage response"/>
    <property type="evidence" value="ECO:0007669"/>
    <property type="project" value="InterPro"/>
</dbReference>
<gene>
    <name evidence="2" type="ORF">NC653_034941</name>
</gene>
<sequence length="966" mass="110575">MRSLLSEGPLIGVRQEIFLPSTKITFMQVIGLFELFFRAYYGSNKCVQALHKKLLMEESFQRGRNTKDVMEDVYWHRDPEIVQSIWTLVRMCGSDDASSIRPLVSDFVSKVGIGDPHSVVFHLPVDYGQMKVCQQLKITNPFEVNFNMDTGVSEELLIALLKLLMKYLMDDSVRIVDLTSQSLRGILSTERGQRALLSFGSYERSLIEIHSKGVNIELVEKLVLDIEKRYRAEAISLEESIIWETCNKTFQMWICPLVYSLVSYCNDVILRLCQDIVLLKAEVAELLFPSVIIDLAFQKDIDVDLHKLISLQAQEHILTESNELIKSVQVFLNALNELRLCHVMEKSSLRQSKRESTKNAKPSSYDSISRSTAVKARYSVTASSSMVMTTSSWDKFMFANENDLTVGLQLGLSEKSEGSKVYWLTIDYLVVAKSAVICGSYFTAMMYVEHWCEEHFNGLMLGSPDFSHLEVLPHHIEILMSAVTHINEPDSLYGIIHSHKLTSQAVIFEHEGNWSKALEYYDLQIRSNPLLQMDGGSSTLSAGHTQLGTHLSLSASEEEMRQRKPYKGLIRSLQQIGCTHVLDLYCQGLTYRKDQFHYDLEFNELQYEAAWRAGNWDLSLHFVGANSPSRPDVKSDHFNEKLHGCLMAFQEGDFDEFHRKLRGSKQELVRSVSCASEESTEYIYSTVIKLQILYHLGMAWHIRWETSQCERAEFYPGKRQSFSEPVIPTMEQMSWLNVDWNSILERSQLHMNLLEPFIAFRRVLLQILRCNECMTEHLLQSASTLRKGSRFSQSTAFLHEFKLASAGTGEQYSTLYWLGRLEEAKLLRAQGQHEMAISLAKYISQNCHSNQEGSDVYRLVGNENANFSLMQHLISYAAQETILEKYLKPAVSVAEAHKTTNKKSIERQSQAHFHLAHYADALFKSCEERLTSSEWQAAMRLRKHKAAELEALVKRLRSSTKVSIKT</sequence>
<evidence type="ECO:0000313" key="3">
    <source>
        <dbReference type="Proteomes" id="UP001164929"/>
    </source>
</evidence>
<evidence type="ECO:0000259" key="1">
    <source>
        <dbReference type="Pfam" id="PF02259"/>
    </source>
</evidence>
<accession>A0AAD6LP35</accession>